<sequence length="465" mass="53106">MTTASLPPELAVLLTKYRDSFDESTVTFASKLNPDDHFTTACQLLNTLVDLETRGDQTENMFYNALQQGESLSRTELHECLAAFVFNAEYMLFQFYRQYEIRMNPFLSHWVEVIRDWEKTFGRDFHEGKQKAKTTTAIRNVDLDIFSTRVQLVRGILAGEGVKLGSYSPHEFYVFLANTFQSRIIDVSKFEESLEDMEIYDKPAKKQIEHHSTPEDIKSQTVLAPGATKWEEESSEALKDQLISIIMTTAEDHLPIETVDFVMTGLQNDISVITPNLVRFTAGQLPTTVEINFQWTVKLLELILGHRQLRADPKLSDARQELITAITRLPSTIMPMDLITTLLIRGCVEDVPWVVHGFLANALRAIEYMGSHTATSAHTQHLEQYYYESSPLITPFEGGGIPMQTVERGRAAQAQAIRLLTVFINSLVTKRLMSAQELHFEIEEIGVRYIWIPEARGFWGDMRRL</sequence>
<evidence type="ECO:0000313" key="1">
    <source>
        <dbReference type="EMBL" id="KAH0541591.1"/>
    </source>
</evidence>
<reference evidence="1" key="1">
    <citation type="submission" date="2021-03" db="EMBL/GenBank/DDBJ databases">
        <title>Comparative genomics and phylogenomic investigation of the class Geoglossomycetes provide insights into ecological specialization and systematics.</title>
        <authorList>
            <person name="Melie T."/>
            <person name="Pirro S."/>
            <person name="Miller A.N."/>
            <person name="Quandt A."/>
        </authorList>
    </citation>
    <scope>NUCLEOTIDE SEQUENCE</scope>
    <source>
        <strain evidence="1">GBOQ0MN5Z8</strain>
    </source>
</reference>
<dbReference type="EMBL" id="JAGHQL010000074">
    <property type="protein sequence ID" value="KAH0541591.1"/>
    <property type="molecule type" value="Genomic_DNA"/>
</dbReference>
<name>A0A9P8IA42_9PEZI</name>
<dbReference type="GO" id="GO:0030014">
    <property type="term" value="C:CCR4-NOT complex"/>
    <property type="evidence" value="ECO:0007669"/>
    <property type="project" value="InterPro"/>
</dbReference>
<comment type="caution">
    <text evidence="1">The sequence shown here is derived from an EMBL/GenBank/DDBJ whole genome shotgun (WGS) entry which is preliminary data.</text>
</comment>
<dbReference type="Proteomes" id="UP000698800">
    <property type="component" value="Unassembled WGS sequence"/>
</dbReference>
<dbReference type="OrthoDB" id="10265389at2759"/>
<organism evidence="1 2">
    <name type="scientific">Glutinoglossum americanum</name>
    <dbReference type="NCBI Taxonomy" id="1670608"/>
    <lineage>
        <taxon>Eukaryota</taxon>
        <taxon>Fungi</taxon>
        <taxon>Dikarya</taxon>
        <taxon>Ascomycota</taxon>
        <taxon>Pezizomycotina</taxon>
        <taxon>Geoglossomycetes</taxon>
        <taxon>Geoglossales</taxon>
        <taxon>Geoglossaceae</taxon>
        <taxon>Glutinoglossum</taxon>
    </lineage>
</organism>
<evidence type="ECO:0008006" key="3">
    <source>
        <dbReference type="Google" id="ProtNLM"/>
    </source>
</evidence>
<dbReference type="AlphaFoldDB" id="A0A9P8IA42"/>
<keyword evidence="2" id="KW-1185">Reference proteome</keyword>
<evidence type="ECO:0000313" key="2">
    <source>
        <dbReference type="Proteomes" id="UP000698800"/>
    </source>
</evidence>
<gene>
    <name evidence="1" type="ORF">FGG08_003939</name>
</gene>
<accession>A0A9P8IA42</accession>
<dbReference type="Pfam" id="PF10155">
    <property type="entry name" value="CNOT11"/>
    <property type="match status" value="1"/>
</dbReference>
<proteinExistence type="predicted"/>
<protein>
    <recommendedName>
        <fullName evidence="3">CCR4-NOT transcription complex subunit 11</fullName>
    </recommendedName>
</protein>
<dbReference type="InterPro" id="IPR019312">
    <property type="entry name" value="CNOT11"/>
</dbReference>